<dbReference type="Proteomes" id="UP001274830">
    <property type="component" value="Unassembled WGS sequence"/>
</dbReference>
<sequence length="886" mass="97004">MGASESKLTFKEDVFRLAREDNIPADSAWWAQFYQLPETAEDVFALWSPTDVRNLTQNTASRPPGTPPVPKKNLETLVYACVARLDALQHQRCFADPHQPIASQVLNCVRILTRLLPYIYEADHLGPWEHGFFWLPRRPAQIWNTKHNRPGLLYDGLAPGRKYNEEDDDGAEAGGKDIGPPLGEQLIDLLMKYLFFAGFTLPKRLDADGLPDLKVTYHIWNSGIGCRQSVGMTRENERHAIEVMRLLLSLFSRQLYTPSHIVAETELRSLSYLTTKPDRQVALSVICSLLNTVLKYNPASWRVPVDLTTSITETDTKAKLANLSLDLLLILVLYPDQPSEPNAYRKSLGRLHRVEDFQFIQQGLTTVLMQPISGVSSYLPSAVGGSSKQIPWAPEMLALFWELLQVNKRFRAFITETDRAHDFVILVLFYCMSAKDDRGKQGIVRMCVLILQTMSVEPAFGGRLNKPLIGHDSLPSVLRIHNFHGSYADFLVTTVHTLMTTTQGRLESIYPALLATINNIAPHVRDLQRATSSKLLELFGSLSTPDFLLEKEANHLLLEQLLGALNAILEYQVESNRRFVDVVLRTRKRFYALRDFTVEGALAELDRQSQERKDRGELVGPAAAGGVRSPVRGGSIDSLRSPASTRSPHLGNVPEHGAFAIGDDEDDEAEEGGELRSSASFTAPLSASSSVTEDAVPLQSRSMSEKARGKQPVGQGSFSRSTSRNTSTASLPALTTAQSSSGLAGAPPGQGFRATPEWNGGRVHASSTTATSPAQNAGGTTSSPKVQHFVWTSLSLGWYLSLIWGFIYAQDTAVNRGINGIWTGTRIKLFSVMAGSQGSGISLGSPKGAVDAVGNAIAMRIGSLGLGSGGGGAREMTPTTPTTREV</sequence>
<feature type="compositionally biased region" description="Basic and acidic residues" evidence="1">
    <location>
        <begin position="608"/>
        <end position="617"/>
    </location>
</feature>
<proteinExistence type="predicted"/>
<feature type="compositionally biased region" description="Acidic residues" evidence="1">
    <location>
        <begin position="662"/>
        <end position="672"/>
    </location>
</feature>
<feature type="compositionally biased region" description="Polar residues" evidence="1">
    <location>
        <begin position="765"/>
        <end position="784"/>
    </location>
</feature>
<feature type="compositionally biased region" description="Polar residues" evidence="1">
    <location>
        <begin position="677"/>
        <end position="692"/>
    </location>
</feature>
<protein>
    <submittedName>
        <fullName evidence="2">Uncharacterized protein</fullName>
    </submittedName>
</protein>
<dbReference type="PANTHER" id="PTHR21575">
    <property type="entry name" value="PROTEIN HID1"/>
    <property type="match status" value="1"/>
</dbReference>
<accession>A0AAE0WWP9</accession>
<dbReference type="EMBL" id="JAUTXT010000001">
    <property type="protein sequence ID" value="KAK3679782.1"/>
    <property type="molecule type" value="Genomic_DNA"/>
</dbReference>
<feature type="region of interest" description="Disordered" evidence="1">
    <location>
        <begin position="608"/>
        <end position="784"/>
    </location>
</feature>
<evidence type="ECO:0000313" key="2">
    <source>
        <dbReference type="EMBL" id="KAK3679782.1"/>
    </source>
</evidence>
<dbReference type="PANTHER" id="PTHR21575:SF12">
    <property type="entry name" value="PROTEIN HID1"/>
    <property type="match status" value="1"/>
</dbReference>
<reference evidence="2" key="1">
    <citation type="submission" date="2023-07" db="EMBL/GenBank/DDBJ databases">
        <title>Black Yeasts Isolated from many extreme environments.</title>
        <authorList>
            <person name="Coleine C."/>
            <person name="Stajich J.E."/>
            <person name="Selbmann L."/>
        </authorList>
    </citation>
    <scope>NUCLEOTIDE SEQUENCE</scope>
    <source>
        <strain evidence="2">CCFEE 5485</strain>
    </source>
</reference>
<dbReference type="Pfam" id="PF12722">
    <property type="entry name" value="Hid1"/>
    <property type="match status" value="2"/>
</dbReference>
<comment type="caution">
    <text evidence="2">The sequence shown here is derived from an EMBL/GenBank/DDBJ whole genome shotgun (WGS) entry which is preliminary data.</text>
</comment>
<organism evidence="2 3">
    <name type="scientific">Recurvomyces mirabilis</name>
    <dbReference type="NCBI Taxonomy" id="574656"/>
    <lineage>
        <taxon>Eukaryota</taxon>
        <taxon>Fungi</taxon>
        <taxon>Dikarya</taxon>
        <taxon>Ascomycota</taxon>
        <taxon>Pezizomycotina</taxon>
        <taxon>Dothideomycetes</taxon>
        <taxon>Dothideomycetidae</taxon>
        <taxon>Mycosphaerellales</taxon>
        <taxon>Teratosphaeriaceae</taxon>
        <taxon>Recurvomyces</taxon>
    </lineage>
</organism>
<dbReference type="AlphaFoldDB" id="A0AAE0WWP9"/>
<dbReference type="GO" id="GO:0016020">
    <property type="term" value="C:membrane"/>
    <property type="evidence" value="ECO:0007669"/>
    <property type="project" value="TreeGrafter"/>
</dbReference>
<name>A0AAE0WWP9_9PEZI</name>
<dbReference type="GO" id="GO:0005797">
    <property type="term" value="C:Golgi medial cisterna"/>
    <property type="evidence" value="ECO:0007669"/>
    <property type="project" value="TreeGrafter"/>
</dbReference>
<keyword evidence="3" id="KW-1185">Reference proteome</keyword>
<feature type="compositionally biased region" description="Low complexity" evidence="1">
    <location>
        <begin position="717"/>
        <end position="741"/>
    </location>
</feature>
<evidence type="ECO:0000313" key="3">
    <source>
        <dbReference type="Proteomes" id="UP001274830"/>
    </source>
</evidence>
<dbReference type="InterPro" id="IPR026705">
    <property type="entry name" value="Hid-1/Ecm30"/>
</dbReference>
<gene>
    <name evidence="2" type="ORF">LTR78_000158</name>
</gene>
<evidence type="ECO:0000256" key="1">
    <source>
        <dbReference type="SAM" id="MobiDB-lite"/>
    </source>
</evidence>
<dbReference type="GO" id="GO:0000138">
    <property type="term" value="C:Golgi trans cisterna"/>
    <property type="evidence" value="ECO:0007669"/>
    <property type="project" value="TreeGrafter"/>
</dbReference>